<keyword evidence="8 15" id="KW-0378">Hydrolase</keyword>
<dbReference type="EMBL" id="LXQE01000146">
    <property type="protein sequence ID" value="RCJ37064.1"/>
    <property type="molecule type" value="Genomic_DNA"/>
</dbReference>
<keyword evidence="9 15" id="KW-0862">Zinc</keyword>
<evidence type="ECO:0000256" key="16">
    <source>
        <dbReference type="PIRSR" id="PIRSR006769-1"/>
    </source>
</evidence>
<dbReference type="PROSITE" id="PS00903">
    <property type="entry name" value="CYT_DCMP_DEAMINASES_1"/>
    <property type="match status" value="1"/>
</dbReference>
<evidence type="ECO:0000256" key="5">
    <source>
        <dbReference type="ARBA" id="ARBA00007417"/>
    </source>
</evidence>
<dbReference type="UniPathway" id="UPA00275">
    <property type="reaction ID" value="UER00401"/>
</dbReference>
<comment type="pathway">
    <text evidence="2 15">Cofactor biosynthesis; riboflavin biosynthesis; 5-amino-6-(D-ribitylamino)uracil from GTP: step 2/4.</text>
</comment>
<feature type="binding site" evidence="17">
    <location>
        <position position="209"/>
    </location>
    <ligand>
        <name>substrate</name>
    </ligand>
</feature>
<evidence type="ECO:0000256" key="7">
    <source>
        <dbReference type="ARBA" id="ARBA00022723"/>
    </source>
</evidence>
<dbReference type="GO" id="GO:0008835">
    <property type="term" value="F:diaminohydroxyphosphoribosylaminopyrimidine deaminase activity"/>
    <property type="evidence" value="ECO:0007669"/>
    <property type="project" value="UniProtKB-EC"/>
</dbReference>
<gene>
    <name evidence="20" type="ORF">A6769_13230</name>
</gene>
<feature type="binding site" evidence="17">
    <location>
        <position position="245"/>
    </location>
    <ligand>
        <name>substrate</name>
    </ligand>
</feature>
<proteinExistence type="inferred from homology"/>
<dbReference type="Gene3D" id="3.40.430.10">
    <property type="entry name" value="Dihydrofolate Reductase, subunit A"/>
    <property type="match status" value="1"/>
</dbReference>
<comment type="similarity">
    <text evidence="5 15">In the C-terminal section; belongs to the HTP reductase family.</text>
</comment>
<dbReference type="Pfam" id="PF00383">
    <property type="entry name" value="dCMP_cyt_deam_1"/>
    <property type="match status" value="1"/>
</dbReference>
<comment type="function">
    <text evidence="1 15">Converts 2,5-diamino-6-(ribosylamino)-4(3h)-pyrimidinone 5'-phosphate into 5-amino-6-(ribosylamino)-2,4(1h,3h)-pyrimidinedione 5'-phosphate.</text>
</comment>
<evidence type="ECO:0000256" key="2">
    <source>
        <dbReference type="ARBA" id="ARBA00004882"/>
    </source>
</evidence>
<dbReference type="InterPro" id="IPR004794">
    <property type="entry name" value="Eubact_RibD"/>
</dbReference>
<comment type="similarity">
    <text evidence="4 15">In the N-terminal section; belongs to the cytidine and deoxycytidylate deaminase family.</text>
</comment>
<evidence type="ECO:0000256" key="15">
    <source>
        <dbReference type="PIRNR" id="PIRNR006769"/>
    </source>
</evidence>
<evidence type="ECO:0000256" key="11">
    <source>
        <dbReference type="ARBA" id="ARBA00023002"/>
    </source>
</evidence>
<dbReference type="CDD" id="cd01284">
    <property type="entry name" value="Riboflavin_deaminase-reductase"/>
    <property type="match status" value="1"/>
</dbReference>
<dbReference type="SUPFAM" id="SSF53927">
    <property type="entry name" value="Cytidine deaminase-like"/>
    <property type="match status" value="1"/>
</dbReference>
<comment type="cofactor">
    <cofactor evidence="15 18">
        <name>Zn(2+)</name>
        <dbReference type="ChEBI" id="CHEBI:29105"/>
    </cofactor>
    <text evidence="15 18">Binds 1 zinc ion.</text>
</comment>
<evidence type="ECO:0000256" key="1">
    <source>
        <dbReference type="ARBA" id="ARBA00002151"/>
    </source>
</evidence>
<dbReference type="EC" id="1.1.1.193" evidence="15"/>
<sequence length="405" mass="43191">MDNSPVVAQADASLPNYTQENTPIVESAAGSNSPPKQKVGTDFDSRMMLRCLELARRALGRTSPNPLVGAVIVKDGEIVGEGFHPRAGEPHAEVFALREAGDRSRGATIYVSLEPCNHYGRTPPCSEGLIEAGVAKVVVGMVDPNPLVAGGGIARLRAAGIEVLVGVEESACRQLNEAFVHRILYKRPLGILKYAMTLDGKIATTSGHSAWVTSQEARSEVHLVRAACDAIIVGGNTVRQDNPYLTSHQVGAHNPLRVVMSRHLNLPASAHLWQTADAPTLVLTQKGANPDFQELLLKQGVEVLELASLTPDKAMAYLYERGFCSVLWECGGTLAASAIAQGAVQKVLAFIAPKIIGGSIAPTPVGDLGFTTMTEALSLERVRWRVVGSDCLVEGYFSQKANSQQ</sequence>
<keyword evidence="11 15" id="KW-0560">Oxidoreductase</keyword>
<evidence type="ECO:0000256" key="8">
    <source>
        <dbReference type="ARBA" id="ARBA00022801"/>
    </source>
</evidence>
<dbReference type="InterPro" id="IPR016193">
    <property type="entry name" value="Cytidine_deaminase-like"/>
</dbReference>
<feature type="domain" description="CMP/dCMP-type deaminase" evidence="19">
    <location>
        <begin position="42"/>
        <end position="164"/>
    </location>
</feature>
<dbReference type="Pfam" id="PF01872">
    <property type="entry name" value="RibD_C"/>
    <property type="match status" value="1"/>
</dbReference>
<evidence type="ECO:0000256" key="17">
    <source>
        <dbReference type="PIRSR" id="PIRSR006769-2"/>
    </source>
</evidence>
<dbReference type="GO" id="GO:0008703">
    <property type="term" value="F:5-amino-6-(5-phosphoribosylamino)uracil reductase activity"/>
    <property type="evidence" value="ECO:0007669"/>
    <property type="project" value="UniProtKB-EC"/>
</dbReference>
<keyword evidence="10 15" id="KW-0521">NADP</keyword>
<feature type="binding site" evidence="17">
    <location>
        <position position="241"/>
    </location>
    <ligand>
        <name>NADP(+)</name>
        <dbReference type="ChEBI" id="CHEBI:58349"/>
    </ligand>
</feature>
<dbReference type="FunFam" id="3.40.140.10:FF:000025">
    <property type="entry name" value="Riboflavin biosynthesis protein RibD"/>
    <property type="match status" value="1"/>
</dbReference>
<dbReference type="NCBIfam" id="TIGR00326">
    <property type="entry name" value="eubact_ribD"/>
    <property type="match status" value="1"/>
</dbReference>
<dbReference type="PIRSF" id="PIRSF006769">
    <property type="entry name" value="RibD"/>
    <property type="match status" value="1"/>
</dbReference>
<evidence type="ECO:0000256" key="6">
    <source>
        <dbReference type="ARBA" id="ARBA00022619"/>
    </source>
</evidence>
<dbReference type="PANTHER" id="PTHR38011:SF7">
    <property type="entry name" value="2,5-DIAMINO-6-RIBOSYLAMINO-4(3H)-PYRIMIDINONE 5'-PHOSPHATE REDUCTASE"/>
    <property type="match status" value="1"/>
</dbReference>
<evidence type="ECO:0000256" key="4">
    <source>
        <dbReference type="ARBA" id="ARBA00005259"/>
    </source>
</evidence>
<evidence type="ECO:0000313" key="21">
    <source>
        <dbReference type="Proteomes" id="UP000252085"/>
    </source>
</evidence>
<evidence type="ECO:0000256" key="3">
    <source>
        <dbReference type="ARBA" id="ARBA00004910"/>
    </source>
</evidence>
<feature type="binding site" evidence="18">
    <location>
        <position position="91"/>
    </location>
    <ligand>
        <name>Zn(2+)</name>
        <dbReference type="ChEBI" id="CHEBI:29105"/>
        <note>catalytic</note>
    </ligand>
</feature>
<dbReference type="Proteomes" id="UP000252085">
    <property type="component" value="Unassembled WGS sequence"/>
</dbReference>
<dbReference type="NCBIfam" id="TIGR00227">
    <property type="entry name" value="ribD_Cterm"/>
    <property type="match status" value="1"/>
</dbReference>
<feature type="binding site" evidence="17">
    <location>
        <position position="195"/>
    </location>
    <ligand>
        <name>NADP(+)</name>
        <dbReference type="ChEBI" id="CHEBI:58349"/>
    </ligand>
</feature>
<evidence type="ECO:0000256" key="14">
    <source>
        <dbReference type="ARBA" id="ARBA00049886"/>
    </source>
</evidence>
<feature type="binding site" evidence="18">
    <location>
        <position position="125"/>
    </location>
    <ligand>
        <name>Zn(2+)</name>
        <dbReference type="ChEBI" id="CHEBI:29105"/>
        <note>catalytic</note>
    </ligand>
</feature>
<dbReference type="AlphaFoldDB" id="A0A367RN26"/>
<dbReference type="PANTHER" id="PTHR38011">
    <property type="entry name" value="DIHYDROFOLATE REDUCTASE FAMILY PROTEIN (AFU_ORTHOLOGUE AFUA_8G06820)"/>
    <property type="match status" value="1"/>
</dbReference>
<comment type="catalytic activity">
    <reaction evidence="13 15">
        <text>5-amino-6-(5-phospho-D-ribitylamino)uracil + NADP(+) = 5-amino-6-(5-phospho-D-ribosylamino)uracil + NADPH + H(+)</text>
        <dbReference type="Rhea" id="RHEA:17845"/>
        <dbReference type="ChEBI" id="CHEBI:15378"/>
        <dbReference type="ChEBI" id="CHEBI:57783"/>
        <dbReference type="ChEBI" id="CHEBI:58349"/>
        <dbReference type="ChEBI" id="CHEBI:58421"/>
        <dbReference type="ChEBI" id="CHEBI:58453"/>
        <dbReference type="EC" id="1.1.1.193"/>
    </reaction>
</comment>
<dbReference type="GO" id="GO:0008270">
    <property type="term" value="F:zinc ion binding"/>
    <property type="evidence" value="ECO:0007669"/>
    <property type="project" value="InterPro"/>
</dbReference>
<evidence type="ECO:0000256" key="13">
    <source>
        <dbReference type="ARBA" id="ARBA00049861"/>
    </source>
</evidence>
<dbReference type="InterPro" id="IPR002734">
    <property type="entry name" value="RibDG_C"/>
</dbReference>
<comment type="caution">
    <text evidence="20">The sequence shown here is derived from an EMBL/GenBank/DDBJ whole genome shotgun (WGS) entry which is preliminary data.</text>
</comment>
<feature type="binding site" evidence="18">
    <location>
        <position position="116"/>
    </location>
    <ligand>
        <name>Zn(2+)</name>
        <dbReference type="ChEBI" id="CHEBI:29105"/>
        <note>catalytic</note>
    </ligand>
</feature>
<dbReference type="EC" id="3.5.4.26" evidence="15"/>
<keyword evidence="6 15" id="KW-0686">Riboflavin biosynthesis</keyword>
<keyword evidence="12" id="KW-0511">Multifunctional enzyme</keyword>
<organism evidence="20 21">
    <name type="scientific">Nostoc punctiforme NIES-2108</name>
    <dbReference type="NCBI Taxonomy" id="1356359"/>
    <lineage>
        <taxon>Bacteria</taxon>
        <taxon>Bacillati</taxon>
        <taxon>Cyanobacteriota</taxon>
        <taxon>Cyanophyceae</taxon>
        <taxon>Nostocales</taxon>
        <taxon>Nostocaceae</taxon>
        <taxon>Nostoc</taxon>
    </lineage>
</organism>
<name>A0A367RN26_NOSPU</name>
<keyword evidence="7 15" id="KW-0479">Metal-binding</keyword>
<feature type="binding site" evidence="17">
    <location>
        <position position="237"/>
    </location>
    <ligand>
        <name>NADP(+)</name>
        <dbReference type="ChEBI" id="CHEBI:58349"/>
    </ligand>
</feature>
<feature type="active site" description="Proton donor" evidence="16">
    <location>
        <position position="93"/>
    </location>
</feature>
<comment type="catalytic activity">
    <reaction evidence="14 15">
        <text>2,5-diamino-6-hydroxy-4-(5-phosphoribosylamino)-pyrimidine + H2O + H(+) = 5-amino-6-(5-phospho-D-ribosylamino)uracil + NH4(+)</text>
        <dbReference type="Rhea" id="RHEA:21868"/>
        <dbReference type="ChEBI" id="CHEBI:15377"/>
        <dbReference type="ChEBI" id="CHEBI:15378"/>
        <dbReference type="ChEBI" id="CHEBI:28938"/>
        <dbReference type="ChEBI" id="CHEBI:58453"/>
        <dbReference type="ChEBI" id="CHEBI:58614"/>
        <dbReference type="EC" id="3.5.4.26"/>
    </reaction>
</comment>
<dbReference type="InterPro" id="IPR050765">
    <property type="entry name" value="Riboflavin_Biosynth_HTPR"/>
</dbReference>
<reference evidence="20 21" key="1">
    <citation type="submission" date="2016-04" db="EMBL/GenBank/DDBJ databases">
        <authorList>
            <person name="Evans L.H."/>
            <person name="Alamgir A."/>
            <person name="Owens N."/>
            <person name="Weber N.D."/>
            <person name="Virtaneva K."/>
            <person name="Barbian K."/>
            <person name="Babar A."/>
            <person name="Rosenke K."/>
        </authorList>
    </citation>
    <scope>NUCLEOTIDE SEQUENCE [LARGE SCALE GENOMIC DNA]</scope>
    <source>
        <strain evidence="20">NIES-2108</strain>
    </source>
</reference>
<evidence type="ECO:0000256" key="18">
    <source>
        <dbReference type="PIRSR" id="PIRSR006769-3"/>
    </source>
</evidence>
<evidence type="ECO:0000256" key="10">
    <source>
        <dbReference type="ARBA" id="ARBA00022857"/>
    </source>
</evidence>
<dbReference type="Gene3D" id="3.40.140.10">
    <property type="entry name" value="Cytidine Deaminase, domain 2"/>
    <property type="match status" value="1"/>
</dbReference>
<dbReference type="GO" id="GO:0009231">
    <property type="term" value="P:riboflavin biosynthetic process"/>
    <property type="evidence" value="ECO:0007669"/>
    <property type="project" value="UniProtKB-UniPathway"/>
</dbReference>
<dbReference type="SUPFAM" id="SSF53597">
    <property type="entry name" value="Dihydrofolate reductase-like"/>
    <property type="match status" value="1"/>
</dbReference>
<dbReference type="InterPro" id="IPR002125">
    <property type="entry name" value="CMP_dCMP_dom"/>
</dbReference>
<feature type="binding site" evidence="17">
    <location>
        <begin position="331"/>
        <end position="337"/>
    </location>
    <ligand>
        <name>NADP(+)</name>
        <dbReference type="ChEBI" id="CHEBI:58349"/>
    </ligand>
</feature>
<evidence type="ECO:0000256" key="9">
    <source>
        <dbReference type="ARBA" id="ARBA00022833"/>
    </source>
</evidence>
<dbReference type="InterPro" id="IPR024072">
    <property type="entry name" value="DHFR-like_dom_sf"/>
</dbReference>
<dbReference type="PROSITE" id="PS51747">
    <property type="entry name" value="CYT_DCMP_DEAMINASES_2"/>
    <property type="match status" value="1"/>
</dbReference>
<protein>
    <recommendedName>
        <fullName evidence="15">Riboflavin biosynthesis protein RibD</fullName>
    </recommendedName>
    <domain>
        <recommendedName>
            <fullName evidence="15">Diaminohydroxyphosphoribosylaminopyrimidine deaminase</fullName>
            <shortName evidence="15">DRAP deaminase</shortName>
            <ecNumber evidence="15">3.5.4.26</ecNumber>
        </recommendedName>
        <alternativeName>
            <fullName evidence="15">Riboflavin-specific deaminase</fullName>
        </alternativeName>
    </domain>
    <domain>
        <recommendedName>
            <fullName evidence="15">5-amino-6-(5-phosphoribosylamino)uracil reductase</fullName>
            <ecNumber evidence="15">1.1.1.193</ecNumber>
        </recommendedName>
        <alternativeName>
            <fullName evidence="15">HTP reductase</fullName>
        </alternativeName>
    </domain>
</protein>
<comment type="pathway">
    <text evidence="3 15">Cofactor biosynthesis; riboflavin biosynthesis; 5-amino-6-(D-ribitylamino)uracil from GTP: step 3/4.</text>
</comment>
<dbReference type="InterPro" id="IPR016192">
    <property type="entry name" value="APOBEC/CMP_deaminase_Zn-bd"/>
</dbReference>
<dbReference type="InterPro" id="IPR011549">
    <property type="entry name" value="RibD_C"/>
</dbReference>
<feature type="binding site" evidence="17">
    <location>
        <position position="329"/>
    </location>
    <ligand>
        <name>substrate</name>
    </ligand>
</feature>
<dbReference type="GO" id="GO:0050661">
    <property type="term" value="F:NADP binding"/>
    <property type="evidence" value="ECO:0007669"/>
    <property type="project" value="InterPro"/>
</dbReference>
<evidence type="ECO:0000256" key="12">
    <source>
        <dbReference type="ARBA" id="ARBA00023268"/>
    </source>
</evidence>
<evidence type="ECO:0000313" key="20">
    <source>
        <dbReference type="EMBL" id="RCJ37064.1"/>
    </source>
</evidence>
<accession>A0A367RN26</accession>
<feature type="binding site" evidence="17">
    <location>
        <position position="211"/>
    </location>
    <ligand>
        <name>NADP(+)</name>
        <dbReference type="ChEBI" id="CHEBI:58349"/>
    </ligand>
</feature>
<evidence type="ECO:0000259" key="19">
    <source>
        <dbReference type="PROSITE" id="PS51747"/>
    </source>
</evidence>
<feature type="binding site" evidence="17">
    <location>
        <position position="225"/>
    </location>
    <ligand>
        <name>substrate</name>
    </ligand>
</feature>